<dbReference type="Gene3D" id="3.30.70.100">
    <property type="match status" value="1"/>
</dbReference>
<evidence type="ECO:0000313" key="2">
    <source>
        <dbReference type="EMBL" id="KKN71565.1"/>
    </source>
</evidence>
<evidence type="ECO:0000259" key="1">
    <source>
        <dbReference type="Pfam" id="PF07110"/>
    </source>
</evidence>
<dbReference type="AlphaFoldDB" id="A0A0F9SRC3"/>
<dbReference type="Pfam" id="PF07110">
    <property type="entry name" value="EthD"/>
    <property type="match status" value="1"/>
</dbReference>
<gene>
    <name evidence="2" type="ORF">LCGC14_0419620</name>
</gene>
<dbReference type="InterPro" id="IPR009799">
    <property type="entry name" value="EthD_dom"/>
</dbReference>
<comment type="caution">
    <text evidence="2">The sequence shown here is derived from an EMBL/GenBank/DDBJ whole genome shotgun (WGS) entry which is preliminary data.</text>
</comment>
<name>A0A0F9SRC3_9ZZZZ</name>
<organism evidence="2">
    <name type="scientific">marine sediment metagenome</name>
    <dbReference type="NCBI Taxonomy" id="412755"/>
    <lineage>
        <taxon>unclassified sequences</taxon>
        <taxon>metagenomes</taxon>
        <taxon>ecological metagenomes</taxon>
    </lineage>
</organism>
<feature type="domain" description="EthD" evidence="1">
    <location>
        <begin position="16"/>
        <end position="92"/>
    </location>
</feature>
<proteinExistence type="predicted"/>
<accession>A0A0F9SRC3</accession>
<dbReference type="SUPFAM" id="SSF54909">
    <property type="entry name" value="Dimeric alpha+beta barrel"/>
    <property type="match status" value="1"/>
</dbReference>
<sequence length="103" mass="11143">MIKVSVLYPNADDAQFDFDYYCNVHIPLIAELLGDALISSSADAGLAGGAPNEAPAYIAMGHLVFESVESFQNSFAPHTDKILADLVNFTNTQPQIQISKIKL</sequence>
<protein>
    <recommendedName>
        <fullName evidence="1">EthD domain-containing protein</fullName>
    </recommendedName>
</protein>
<dbReference type="InterPro" id="IPR011008">
    <property type="entry name" value="Dimeric_a/b-barrel"/>
</dbReference>
<dbReference type="EMBL" id="LAZR01000381">
    <property type="protein sequence ID" value="KKN71565.1"/>
    <property type="molecule type" value="Genomic_DNA"/>
</dbReference>
<dbReference type="GO" id="GO:0016491">
    <property type="term" value="F:oxidoreductase activity"/>
    <property type="evidence" value="ECO:0007669"/>
    <property type="project" value="InterPro"/>
</dbReference>
<reference evidence="2" key="1">
    <citation type="journal article" date="2015" name="Nature">
        <title>Complex archaea that bridge the gap between prokaryotes and eukaryotes.</title>
        <authorList>
            <person name="Spang A."/>
            <person name="Saw J.H."/>
            <person name="Jorgensen S.L."/>
            <person name="Zaremba-Niedzwiedzka K."/>
            <person name="Martijn J."/>
            <person name="Lind A.E."/>
            <person name="van Eijk R."/>
            <person name="Schleper C."/>
            <person name="Guy L."/>
            <person name="Ettema T.J."/>
        </authorList>
    </citation>
    <scope>NUCLEOTIDE SEQUENCE</scope>
</reference>
<dbReference type="NCBIfam" id="TIGR02118">
    <property type="entry name" value="EthD family reductase"/>
    <property type="match status" value="1"/>
</dbReference>
<dbReference type="PANTHER" id="PTHR40260:SF2">
    <property type="entry name" value="BLR8190 PROTEIN"/>
    <property type="match status" value="1"/>
</dbReference>
<dbReference type="PANTHER" id="PTHR40260">
    <property type="entry name" value="BLR8190 PROTEIN"/>
    <property type="match status" value="1"/>
</dbReference>